<dbReference type="PANTHER" id="PTHR42955">
    <property type="entry name" value="GLYCERALDEHYDE-3-PHOSPHATE DEHYDROGENASE"/>
    <property type="match status" value="1"/>
</dbReference>
<dbReference type="Gene3D" id="3.40.50.720">
    <property type="entry name" value="NAD(P)-binding Rossmann-like Domain"/>
    <property type="match status" value="1"/>
</dbReference>
<dbReference type="Gene3D" id="3.30.360.10">
    <property type="entry name" value="Dihydrodipicolinate Reductase, domain 2"/>
    <property type="match status" value="1"/>
</dbReference>
<comment type="caution">
    <text evidence="1">The sequence shown here is derived from an EMBL/GenBank/DDBJ whole genome shotgun (WGS) entry which is preliminary data.</text>
</comment>
<dbReference type="InterPro" id="IPR052978">
    <property type="entry name" value="GAP_dehydrogenase"/>
</dbReference>
<accession>A0A080M1V2</accession>
<dbReference type="EMBL" id="JDVG02000067">
    <property type="protein sequence ID" value="KFB74290.1"/>
    <property type="molecule type" value="Genomic_DNA"/>
</dbReference>
<organism evidence="1 2">
    <name type="scientific">Candidatus Accumulibacter phosphatis</name>
    <dbReference type="NCBI Taxonomy" id="327160"/>
    <lineage>
        <taxon>Bacteria</taxon>
        <taxon>Pseudomonadati</taxon>
        <taxon>Pseudomonadota</taxon>
        <taxon>Betaproteobacteria</taxon>
        <taxon>Candidatus Accumulibacter</taxon>
    </lineage>
</organism>
<protein>
    <submittedName>
        <fullName evidence="1">Glyceraldehyde-3-phosphate dehydrogenase 3</fullName>
        <ecNumber evidence="1">1.2.1.12</ecNumber>
    </submittedName>
</protein>
<dbReference type="EC" id="1.2.1.12" evidence="1"/>
<evidence type="ECO:0000313" key="1">
    <source>
        <dbReference type="EMBL" id="KFB74290.1"/>
    </source>
</evidence>
<dbReference type="PANTHER" id="PTHR42955:SF1">
    <property type="entry name" value="GLYCERALDEHYDE-3-PHOSPHATE DEHYDROGENASE"/>
    <property type="match status" value="1"/>
</dbReference>
<proteinExistence type="predicted"/>
<dbReference type="GO" id="GO:0004365">
    <property type="term" value="F:glyceraldehyde-3-phosphate dehydrogenase (NAD+) (phosphorylating) activity"/>
    <property type="evidence" value="ECO:0007669"/>
    <property type="project" value="UniProtKB-EC"/>
</dbReference>
<sequence>MDYCGDPRSSIVDAAHTLVINGTMVKIYAWYDNEWGYANRYVELARKLAASL</sequence>
<gene>
    <name evidence="1" type="primary">gap3</name>
    <name evidence="1" type="ORF">AW09_000425</name>
</gene>
<keyword evidence="1" id="KW-0560">Oxidoreductase</keyword>
<dbReference type="SUPFAM" id="SSF55347">
    <property type="entry name" value="Glyceraldehyde-3-phosphate dehydrogenase-like, C-terminal domain"/>
    <property type="match status" value="1"/>
</dbReference>
<evidence type="ECO:0000313" key="2">
    <source>
        <dbReference type="Proteomes" id="UP000020077"/>
    </source>
</evidence>
<reference evidence="1 2" key="1">
    <citation type="submission" date="2014-02" db="EMBL/GenBank/DDBJ databases">
        <title>Expanding our view of genomic diversity in Candidatus Accumulibacter clades.</title>
        <authorList>
            <person name="Skennerton C.T."/>
            <person name="Barr J.J."/>
            <person name="Slater F.R."/>
            <person name="Bond P.L."/>
            <person name="Tyson G.W."/>
        </authorList>
    </citation>
    <scope>NUCLEOTIDE SEQUENCE [LARGE SCALE GENOMIC DNA]</scope>
    <source>
        <strain evidence="2">BA-91</strain>
    </source>
</reference>
<name>A0A080M1V2_9PROT</name>
<dbReference type="AlphaFoldDB" id="A0A080M1V2"/>
<dbReference type="Proteomes" id="UP000020077">
    <property type="component" value="Unassembled WGS sequence"/>
</dbReference>